<keyword evidence="4" id="KW-1185">Reference proteome</keyword>
<keyword evidence="2" id="KW-0564">Palmitate</keyword>
<sequence>MPENAMNEKITKLVAMIAALTVATLTGCTPGPAYVRPSVAVPDHYKGIGATTPPPGWKSAVPQDSLDRGAWWTVFHDAPLDALESRVTVSNQTIKQAVANLQQAQALVGEARAAYMPTISAGVAVNRNHTSKNVVGRSLAGKTVSDYAAGADVEWEPDLFDRIGHEVDAAHARAQASQADLESVTLSMHAQLAMDYIDLRELDIEADLLNRSVTVYAQARDIVKHRFDAGIAPASDVAEAESQVQATQAQLIDLGASRARYEDAIAMLIGVPASSFSMPPREETMTLPSIPTGVPSDLLERRPDIAAAERRVAAANADVGEATSAFFPDLMLSASGGVESSTLAQWASLPSHFWSIGPALVGTLFDGGRRKQALKAAEAKQDAATAVYRQTVLSAFQEVEDNLASLNVLRNEALVQRRAVDASTEALRLAMNRYQAGAIDYLEVVSAQSTNLEQTQYLSQLSQRRLDSDILLIKALGGPWKPG</sequence>
<dbReference type="GO" id="GO:0009279">
    <property type="term" value="C:cell outer membrane"/>
    <property type="evidence" value="ECO:0007669"/>
    <property type="project" value="UniProtKB-SubCell"/>
</dbReference>
<organism evidence="3 4">
    <name type="scientific">Dyella monticola</name>
    <dbReference type="NCBI Taxonomy" id="1927958"/>
    <lineage>
        <taxon>Bacteria</taxon>
        <taxon>Pseudomonadati</taxon>
        <taxon>Pseudomonadota</taxon>
        <taxon>Gammaproteobacteria</taxon>
        <taxon>Lysobacterales</taxon>
        <taxon>Rhodanobacteraceae</taxon>
        <taxon>Dyella</taxon>
    </lineage>
</organism>
<keyword evidence="2" id="KW-1134">Transmembrane beta strand</keyword>
<dbReference type="InterPro" id="IPR003423">
    <property type="entry name" value="OMP_efflux"/>
</dbReference>
<reference evidence="3 4" key="1">
    <citation type="submission" date="2018-07" db="EMBL/GenBank/DDBJ databases">
        <title>Dyella monticola sp. nov. and Dyella psychrodurans sp. nov. isolated from monsoon evergreen broad-leaved forest soil of Dinghu Mountain, China.</title>
        <authorList>
            <person name="Gao Z."/>
            <person name="Qiu L."/>
        </authorList>
    </citation>
    <scope>NUCLEOTIDE SEQUENCE [LARGE SCALE GENOMIC DNA]</scope>
    <source>
        <strain evidence="3 4">4G-K06</strain>
    </source>
</reference>
<evidence type="ECO:0000313" key="3">
    <source>
        <dbReference type="EMBL" id="RDS81118.1"/>
    </source>
</evidence>
<dbReference type="Pfam" id="PF02321">
    <property type="entry name" value="OEP"/>
    <property type="match status" value="2"/>
</dbReference>
<name>A0A370WY90_9GAMM</name>
<comment type="caution">
    <text evidence="3">The sequence shown here is derived from an EMBL/GenBank/DDBJ whole genome shotgun (WGS) entry which is preliminary data.</text>
</comment>
<dbReference type="OrthoDB" id="9770517at2"/>
<evidence type="ECO:0000256" key="1">
    <source>
        <dbReference type="ARBA" id="ARBA00007613"/>
    </source>
</evidence>
<keyword evidence="2" id="KW-0812">Transmembrane</keyword>
<dbReference type="NCBIfam" id="TIGR01845">
    <property type="entry name" value="outer_NodT"/>
    <property type="match status" value="1"/>
</dbReference>
<keyword evidence="2" id="KW-0449">Lipoprotein</keyword>
<dbReference type="GO" id="GO:0015562">
    <property type="term" value="F:efflux transmembrane transporter activity"/>
    <property type="evidence" value="ECO:0007669"/>
    <property type="project" value="InterPro"/>
</dbReference>
<comment type="similarity">
    <text evidence="1 2">Belongs to the outer membrane factor (OMF) (TC 1.B.17) family.</text>
</comment>
<proteinExistence type="inferred from homology"/>
<dbReference type="SUPFAM" id="SSF56954">
    <property type="entry name" value="Outer membrane efflux proteins (OEP)"/>
    <property type="match status" value="1"/>
</dbReference>
<comment type="subcellular location">
    <subcellularLocation>
        <location evidence="2">Cell outer membrane</location>
        <topology evidence="2">Lipid-anchor</topology>
    </subcellularLocation>
</comment>
<dbReference type="InterPro" id="IPR010131">
    <property type="entry name" value="MdtP/NodT-like"/>
</dbReference>
<evidence type="ECO:0000313" key="4">
    <source>
        <dbReference type="Proteomes" id="UP000254258"/>
    </source>
</evidence>
<gene>
    <name evidence="3" type="ORF">DWU98_11245</name>
</gene>
<dbReference type="EMBL" id="QRBE01000006">
    <property type="protein sequence ID" value="RDS81118.1"/>
    <property type="molecule type" value="Genomic_DNA"/>
</dbReference>
<dbReference type="Proteomes" id="UP000254258">
    <property type="component" value="Unassembled WGS sequence"/>
</dbReference>
<dbReference type="AlphaFoldDB" id="A0A370WY90"/>
<dbReference type="PANTHER" id="PTHR30203:SF33">
    <property type="entry name" value="BLR4455 PROTEIN"/>
    <property type="match status" value="1"/>
</dbReference>
<dbReference type="Gene3D" id="2.20.200.10">
    <property type="entry name" value="Outer membrane efflux proteins (OEP)"/>
    <property type="match status" value="1"/>
</dbReference>
<dbReference type="PANTHER" id="PTHR30203">
    <property type="entry name" value="OUTER MEMBRANE CATION EFFLUX PROTEIN"/>
    <property type="match status" value="1"/>
</dbReference>
<accession>A0A370WY90</accession>
<keyword evidence="2" id="KW-0472">Membrane</keyword>
<dbReference type="Gene3D" id="1.20.1600.10">
    <property type="entry name" value="Outer membrane efflux proteins (OEP)"/>
    <property type="match status" value="1"/>
</dbReference>
<evidence type="ECO:0000256" key="2">
    <source>
        <dbReference type="RuleBase" id="RU362097"/>
    </source>
</evidence>
<protein>
    <submittedName>
        <fullName evidence="3">RND transporter</fullName>
    </submittedName>
</protein>